<dbReference type="GO" id="GO:0019262">
    <property type="term" value="P:N-acetylneuraminate catabolic process"/>
    <property type="evidence" value="ECO:0007669"/>
    <property type="project" value="TreeGrafter"/>
</dbReference>
<name>W0V6M4_9BURK</name>
<dbReference type="PANTHER" id="PTHR18964">
    <property type="entry name" value="ROK (REPRESSOR, ORF, KINASE) FAMILY"/>
    <property type="match status" value="1"/>
</dbReference>
<dbReference type="AlphaFoldDB" id="W0V6M4"/>
<evidence type="ECO:0000313" key="2">
    <source>
        <dbReference type="Proteomes" id="UP000027604"/>
    </source>
</evidence>
<gene>
    <name evidence="1" type="ORF">GJA_3852</name>
</gene>
<dbReference type="Gene3D" id="3.30.420.40">
    <property type="match status" value="2"/>
</dbReference>
<organism evidence="1 2">
    <name type="scientific">Janthinobacterium agaricidamnosum NBRC 102515 = DSM 9628</name>
    <dbReference type="NCBI Taxonomy" id="1349767"/>
    <lineage>
        <taxon>Bacteria</taxon>
        <taxon>Pseudomonadati</taxon>
        <taxon>Pseudomonadota</taxon>
        <taxon>Betaproteobacteria</taxon>
        <taxon>Burkholderiales</taxon>
        <taxon>Oxalobacteraceae</taxon>
        <taxon>Janthinobacterium</taxon>
    </lineage>
</organism>
<dbReference type="PANTHER" id="PTHR18964:SF169">
    <property type="entry name" value="N-ACETYLMANNOSAMINE KINASE"/>
    <property type="match status" value="1"/>
</dbReference>
<dbReference type="InterPro" id="IPR036390">
    <property type="entry name" value="WH_DNA-bd_sf"/>
</dbReference>
<proteinExistence type="predicted"/>
<sequence length="377" mass="40389">MNIGRLNLNSEAKHLLWHLRTKGPTARTELSLAMDVSNSTVTKLSHELLNLGLVEELAAPDAPRRGRPTIPLALSADGGYTVGAAVHKGMLEIAFVDFAGDLISLTSEAVVAPDPVDFARLLDQRIIDESVKHRLLGRRFLGIGIGIPGPALARDGKRWHVVKELPGWRDVPLRQILDDTLGLRVMLENDANAAALAEYYRGGPVRQTSTVVVILLGYGVGAGVIEDGRLLRGGLGGAGDIGMLYPGTQPRPTTLDLLAMLREAGCAIESVASFDQQTRGYEALIEGWLDRAAQQLETALNSAVVWFDPAEIILSGSLPFSLLTRLAARLNNGRLIVGEHRSPCSVRVSNLGRSSIALGAALLPIHALTHALSANQF</sequence>
<dbReference type="EMBL" id="HG322949">
    <property type="protein sequence ID" value="CDG84464.1"/>
    <property type="molecule type" value="Genomic_DNA"/>
</dbReference>
<dbReference type="STRING" id="1349767.GJA_3852"/>
<dbReference type="HOGENOM" id="CLU_036604_13_0_4"/>
<dbReference type="InterPro" id="IPR036388">
    <property type="entry name" value="WH-like_DNA-bd_sf"/>
</dbReference>
<dbReference type="InterPro" id="IPR000600">
    <property type="entry name" value="ROK"/>
</dbReference>
<dbReference type="eggNOG" id="COG1940">
    <property type="taxonomic scope" value="Bacteria"/>
</dbReference>
<dbReference type="RefSeq" id="WP_174525986.1">
    <property type="nucleotide sequence ID" value="NZ_BCTH01000071.1"/>
</dbReference>
<dbReference type="GO" id="GO:0009384">
    <property type="term" value="F:N-acylmannosamine kinase activity"/>
    <property type="evidence" value="ECO:0007669"/>
    <property type="project" value="TreeGrafter"/>
</dbReference>
<reference evidence="1 2" key="1">
    <citation type="journal article" date="2015" name="Genome Announc.">
        <title>Genome Sequence of Mushroom Soft-Rot Pathogen Janthinobacterium agaricidamnosum.</title>
        <authorList>
            <person name="Graupner K."/>
            <person name="Lackner G."/>
            <person name="Hertweck C."/>
        </authorList>
    </citation>
    <scope>NUCLEOTIDE SEQUENCE [LARGE SCALE GENOMIC DNA]</scope>
    <source>
        <strain evidence="2">NBRC 102515 / DSM 9628</strain>
    </source>
</reference>
<protein>
    <submittedName>
        <fullName evidence="1">ROK family protein</fullName>
    </submittedName>
</protein>
<dbReference type="Proteomes" id="UP000027604">
    <property type="component" value="Chromosome I"/>
</dbReference>
<dbReference type="InterPro" id="IPR043129">
    <property type="entry name" value="ATPase_NBD"/>
</dbReference>
<dbReference type="SUPFAM" id="SSF53067">
    <property type="entry name" value="Actin-like ATPase domain"/>
    <property type="match status" value="1"/>
</dbReference>
<dbReference type="Gene3D" id="1.10.10.10">
    <property type="entry name" value="Winged helix-like DNA-binding domain superfamily/Winged helix DNA-binding domain"/>
    <property type="match status" value="1"/>
</dbReference>
<evidence type="ECO:0000313" key="1">
    <source>
        <dbReference type="EMBL" id="CDG84464.1"/>
    </source>
</evidence>
<dbReference type="KEGG" id="jag:GJA_3852"/>
<dbReference type="SUPFAM" id="SSF46785">
    <property type="entry name" value="Winged helix' DNA-binding domain"/>
    <property type="match status" value="1"/>
</dbReference>
<accession>W0V6M4</accession>
<dbReference type="Pfam" id="PF00480">
    <property type="entry name" value="ROK"/>
    <property type="match status" value="1"/>
</dbReference>
<dbReference type="PATRIC" id="fig|1349767.4.peg.441"/>
<keyword evidence="2" id="KW-1185">Reference proteome</keyword>